<organism evidence="1">
    <name type="scientific">marine sediment metagenome</name>
    <dbReference type="NCBI Taxonomy" id="412755"/>
    <lineage>
        <taxon>unclassified sequences</taxon>
        <taxon>metagenomes</taxon>
        <taxon>ecological metagenomes</taxon>
    </lineage>
</organism>
<dbReference type="EMBL" id="LAZR01039258">
    <property type="protein sequence ID" value="KKL17441.1"/>
    <property type="molecule type" value="Genomic_DNA"/>
</dbReference>
<feature type="non-terminal residue" evidence="1">
    <location>
        <position position="1"/>
    </location>
</feature>
<proteinExistence type="predicted"/>
<evidence type="ECO:0000313" key="1">
    <source>
        <dbReference type="EMBL" id="KKL17441.1"/>
    </source>
</evidence>
<reference evidence="1" key="1">
    <citation type="journal article" date="2015" name="Nature">
        <title>Complex archaea that bridge the gap between prokaryotes and eukaryotes.</title>
        <authorList>
            <person name="Spang A."/>
            <person name="Saw J.H."/>
            <person name="Jorgensen S.L."/>
            <person name="Zaremba-Niedzwiedzka K."/>
            <person name="Martijn J."/>
            <person name="Lind A.E."/>
            <person name="van Eijk R."/>
            <person name="Schleper C."/>
            <person name="Guy L."/>
            <person name="Ettema T.J."/>
        </authorList>
    </citation>
    <scope>NUCLEOTIDE SEQUENCE</scope>
</reference>
<gene>
    <name evidence="1" type="ORF">LCGC14_2485570</name>
</gene>
<comment type="caution">
    <text evidence="1">The sequence shown here is derived from an EMBL/GenBank/DDBJ whole genome shotgun (WGS) entry which is preliminary data.</text>
</comment>
<name>A0A0F9DI77_9ZZZZ</name>
<accession>A0A0F9DI77</accession>
<sequence length="35" mass="4226">LNNPVNEWEEHPTYCEVLADIEQKYTREEGKYAKQ</sequence>
<dbReference type="AlphaFoldDB" id="A0A0F9DI77"/>
<protein>
    <submittedName>
        <fullName evidence="1">Uncharacterized protein</fullName>
    </submittedName>
</protein>